<sequence length="405" mass="42678">MVRRFAAEVEDLKHLYRSALLLHKSFASLPTSSHSPSLATPPMSRTSAAASTSRAATPAHARSRSAAVGHSTGQVGEGVLQLPPMAPMAPLIAALEKAMTEAGAIIGLAEMAEGEPESNGEGGGGITGSERVGQAGEDSSEEDRTEFLPKLEKRRQVEVDVVRGILEEVRRERAASSVAQTKPNAIHTATDRVDSESEEDWDLDLSPVSSPVQRICPPIITTGGDGVKPFASKVELPPDSGTDVSAATPFELKTSVPSGDSTEQLQHPTPPPSLGLRTTSTGSAATVRARAASTGASSVDSDWDAEIGVVREVALPGRPRGHSVALAPNGEYERDGDDGREGTAVEMDLIDEVRGGVGRSKSKKLEFGPELMPVLVRRVAPLREKMSGYIREMQAMGTEGWPGVE</sequence>
<dbReference type="AlphaFoldDB" id="A0A139A9T1"/>
<keyword evidence="3" id="KW-1185">Reference proteome</keyword>
<feature type="region of interest" description="Disordered" evidence="1">
    <location>
        <begin position="321"/>
        <end position="341"/>
    </location>
</feature>
<gene>
    <name evidence="2" type="ORF">M427DRAFT_146664</name>
</gene>
<feature type="region of interest" description="Disordered" evidence="1">
    <location>
        <begin position="188"/>
        <end position="209"/>
    </location>
</feature>
<feature type="region of interest" description="Disordered" evidence="1">
    <location>
        <begin position="114"/>
        <end position="149"/>
    </location>
</feature>
<feature type="region of interest" description="Disordered" evidence="1">
    <location>
        <begin position="252"/>
        <end position="279"/>
    </location>
</feature>
<dbReference type="OrthoDB" id="10652120at2759"/>
<feature type="compositionally biased region" description="Low complexity" evidence="1">
    <location>
        <begin position="40"/>
        <end position="67"/>
    </location>
</feature>
<feature type="region of interest" description="Disordered" evidence="1">
    <location>
        <begin position="31"/>
        <end position="72"/>
    </location>
</feature>
<dbReference type="EMBL" id="KQ965780">
    <property type="protein sequence ID" value="KXS13235.1"/>
    <property type="molecule type" value="Genomic_DNA"/>
</dbReference>
<reference evidence="2 3" key="1">
    <citation type="journal article" date="2015" name="Genome Biol. Evol.">
        <title>Phylogenomic analyses indicate that early fungi evolved digesting cell walls of algal ancestors of land plants.</title>
        <authorList>
            <person name="Chang Y."/>
            <person name="Wang S."/>
            <person name="Sekimoto S."/>
            <person name="Aerts A.L."/>
            <person name="Choi C."/>
            <person name="Clum A."/>
            <person name="LaButti K.M."/>
            <person name="Lindquist E.A."/>
            <person name="Yee Ngan C."/>
            <person name="Ohm R.A."/>
            <person name="Salamov A.A."/>
            <person name="Grigoriev I.V."/>
            <person name="Spatafora J.W."/>
            <person name="Berbee M.L."/>
        </authorList>
    </citation>
    <scope>NUCLEOTIDE SEQUENCE [LARGE SCALE GENOMIC DNA]</scope>
    <source>
        <strain evidence="2 3">JEL478</strain>
    </source>
</reference>
<dbReference type="Proteomes" id="UP000070544">
    <property type="component" value="Unassembled WGS sequence"/>
</dbReference>
<feature type="compositionally biased region" description="Polar residues" evidence="1">
    <location>
        <begin position="255"/>
        <end position="267"/>
    </location>
</feature>
<organism evidence="2 3">
    <name type="scientific">Gonapodya prolifera (strain JEL478)</name>
    <name type="common">Monoblepharis prolifera</name>
    <dbReference type="NCBI Taxonomy" id="1344416"/>
    <lineage>
        <taxon>Eukaryota</taxon>
        <taxon>Fungi</taxon>
        <taxon>Fungi incertae sedis</taxon>
        <taxon>Chytridiomycota</taxon>
        <taxon>Chytridiomycota incertae sedis</taxon>
        <taxon>Monoblepharidomycetes</taxon>
        <taxon>Monoblepharidales</taxon>
        <taxon>Gonapodyaceae</taxon>
        <taxon>Gonapodya</taxon>
    </lineage>
</organism>
<protein>
    <submittedName>
        <fullName evidence="2">Uncharacterized protein</fullName>
    </submittedName>
</protein>
<proteinExistence type="predicted"/>
<evidence type="ECO:0000313" key="3">
    <source>
        <dbReference type="Proteomes" id="UP000070544"/>
    </source>
</evidence>
<evidence type="ECO:0000313" key="2">
    <source>
        <dbReference type="EMBL" id="KXS13235.1"/>
    </source>
</evidence>
<evidence type="ECO:0000256" key="1">
    <source>
        <dbReference type="SAM" id="MobiDB-lite"/>
    </source>
</evidence>
<accession>A0A139A9T1</accession>
<feature type="compositionally biased region" description="Basic and acidic residues" evidence="1">
    <location>
        <begin position="331"/>
        <end position="341"/>
    </location>
</feature>
<name>A0A139A9T1_GONPJ</name>